<comment type="caution">
    <text evidence="2">The sequence shown here is derived from an EMBL/GenBank/DDBJ whole genome shotgun (WGS) entry which is preliminary data.</text>
</comment>
<keyword evidence="3" id="KW-1185">Reference proteome</keyword>
<dbReference type="RefSeq" id="WP_370443172.1">
    <property type="nucleotide sequence ID" value="NZ_JBGFTU010000036.1"/>
</dbReference>
<sequence length="453" mass="50526">MRHRLWRQDLVNRTYLTDPRDHPQNRTVDAGLEFLRTNRDEDGWMLQIECFDPHEPFFSHAEHRRHYPDLPERSEPGHDWPDYAKNTEDAGTTARIRDEYSALLTMCDASLGRVLDHFDTHDLWSDTLLLVGTDHGFLLGEHGWWGKNVQSWYDENIHTPLFVWDPRSARAGERRGQLVQTVDFGPTLLDHFGIEPTPTVLGRSLLPVLRENADIRSSALFGVFGGHVNVTDGRYVYMRSCTTPENAPLFEHTLMPTHMNARFDVAELRGAELVGPLPFTRDVPVLRVPGRPFGNPHAFGTLLFDLAEDPEQQHPLLDDDLELRMLGLLLEAMRAADAPASQYERLGLPAEGPAGTEHLLARAQRDLYEDARAPVPAATEFGGTGVTRPLTELLDRESTREVLTTHLGPAVQAMAGALPGCTVLDLAAFNPALTTTVLHTLDDALTSAATAAP</sequence>
<name>A0ABV4H5V4_9ACTN</name>
<proteinExistence type="predicted"/>
<reference evidence="2 3" key="1">
    <citation type="submission" date="2024-07" db="EMBL/GenBank/DDBJ databases">
        <authorList>
            <person name="Thanompreechachai J."/>
            <person name="Duangmal K."/>
        </authorList>
    </citation>
    <scope>NUCLEOTIDE SEQUENCE [LARGE SCALE GENOMIC DNA]</scope>
    <source>
        <strain evidence="2 3">LSe6-4</strain>
    </source>
</reference>
<dbReference type="PANTHER" id="PTHR43108:SF8">
    <property type="entry name" value="SD21168P"/>
    <property type="match status" value="1"/>
</dbReference>
<dbReference type="Pfam" id="PF00884">
    <property type="entry name" value="Sulfatase"/>
    <property type="match status" value="1"/>
</dbReference>
<dbReference type="Gene3D" id="3.40.720.10">
    <property type="entry name" value="Alkaline Phosphatase, subunit A"/>
    <property type="match status" value="1"/>
</dbReference>
<evidence type="ECO:0000313" key="3">
    <source>
        <dbReference type="Proteomes" id="UP001565927"/>
    </source>
</evidence>
<dbReference type="InterPro" id="IPR017850">
    <property type="entry name" value="Alkaline_phosphatase_core_sf"/>
</dbReference>
<evidence type="ECO:0000313" key="2">
    <source>
        <dbReference type="EMBL" id="MEZ0166965.1"/>
    </source>
</evidence>
<organism evidence="2 3">
    <name type="scientific">Kineococcus halophytocola</name>
    <dbReference type="NCBI Taxonomy" id="3234027"/>
    <lineage>
        <taxon>Bacteria</taxon>
        <taxon>Bacillati</taxon>
        <taxon>Actinomycetota</taxon>
        <taxon>Actinomycetes</taxon>
        <taxon>Kineosporiales</taxon>
        <taxon>Kineosporiaceae</taxon>
        <taxon>Kineococcus</taxon>
    </lineage>
</organism>
<feature type="domain" description="Sulfatase N-terminal" evidence="1">
    <location>
        <begin position="16"/>
        <end position="194"/>
    </location>
</feature>
<dbReference type="EMBL" id="JBGFTU010000036">
    <property type="protein sequence ID" value="MEZ0166965.1"/>
    <property type="molecule type" value="Genomic_DNA"/>
</dbReference>
<dbReference type="InterPro" id="IPR000917">
    <property type="entry name" value="Sulfatase_N"/>
</dbReference>
<protein>
    <submittedName>
        <fullName evidence="2">Sulfatase-like hydrolase/transferase</fullName>
    </submittedName>
</protein>
<dbReference type="SUPFAM" id="SSF53649">
    <property type="entry name" value="Alkaline phosphatase-like"/>
    <property type="match status" value="1"/>
</dbReference>
<dbReference type="PANTHER" id="PTHR43108">
    <property type="entry name" value="N-ACETYLGLUCOSAMINE-6-SULFATASE FAMILY MEMBER"/>
    <property type="match status" value="1"/>
</dbReference>
<accession>A0ABV4H5V4</accession>
<gene>
    <name evidence="2" type="ORF">AB2L27_19600</name>
</gene>
<evidence type="ECO:0000259" key="1">
    <source>
        <dbReference type="Pfam" id="PF00884"/>
    </source>
</evidence>
<dbReference type="Proteomes" id="UP001565927">
    <property type="component" value="Unassembled WGS sequence"/>
</dbReference>